<dbReference type="CDD" id="cd03257">
    <property type="entry name" value="ABC_NikE_OppD_transporters"/>
    <property type="match status" value="1"/>
</dbReference>
<feature type="domain" description="ABC transporter" evidence="6">
    <location>
        <begin position="29"/>
        <end position="271"/>
    </location>
</feature>
<dbReference type="Pfam" id="PF08352">
    <property type="entry name" value="oligo_HPY"/>
    <property type="match status" value="1"/>
</dbReference>
<protein>
    <submittedName>
        <fullName evidence="7">Oligopeptide/dipeptide ABC transporter, ATPase subunit</fullName>
    </submittedName>
</protein>
<dbReference type="InterPro" id="IPR027417">
    <property type="entry name" value="P-loop_NTPase"/>
</dbReference>
<dbReference type="GO" id="GO:0005524">
    <property type="term" value="F:ATP binding"/>
    <property type="evidence" value="ECO:0007669"/>
    <property type="project" value="UniProtKB-KW"/>
</dbReference>
<evidence type="ECO:0000256" key="5">
    <source>
        <dbReference type="ARBA" id="ARBA00022840"/>
    </source>
</evidence>
<dbReference type="Pfam" id="PF00005">
    <property type="entry name" value="ABC_tran"/>
    <property type="match status" value="1"/>
</dbReference>
<dbReference type="InterPro" id="IPR003593">
    <property type="entry name" value="AAA+_ATPase"/>
</dbReference>
<dbReference type="OrthoDB" id="9815712at2"/>
<dbReference type="GO" id="GO:0015833">
    <property type="term" value="P:peptide transport"/>
    <property type="evidence" value="ECO:0007669"/>
    <property type="project" value="InterPro"/>
</dbReference>
<proteinExistence type="inferred from homology"/>
<dbReference type="Gene3D" id="3.40.50.300">
    <property type="entry name" value="P-loop containing nucleotide triphosphate hydrolases"/>
    <property type="match status" value="1"/>
</dbReference>
<evidence type="ECO:0000256" key="2">
    <source>
        <dbReference type="ARBA" id="ARBA00005417"/>
    </source>
</evidence>
<comment type="subcellular location">
    <subcellularLocation>
        <location evidence="1">Cell inner membrane</location>
        <topology evidence="1">Peripheral membrane protein</topology>
    </subcellularLocation>
</comment>
<dbReference type="InterPro" id="IPR017871">
    <property type="entry name" value="ABC_transporter-like_CS"/>
</dbReference>
<dbReference type="FunFam" id="3.40.50.300:FF:000016">
    <property type="entry name" value="Oligopeptide ABC transporter ATP-binding component"/>
    <property type="match status" value="1"/>
</dbReference>
<dbReference type="Proteomes" id="UP000046176">
    <property type="component" value="Unassembled WGS sequence"/>
</dbReference>
<dbReference type="NCBIfam" id="TIGR01727">
    <property type="entry name" value="oligo_HPY"/>
    <property type="match status" value="1"/>
</dbReference>
<accession>A0A0T7G125</accession>
<dbReference type="InterPro" id="IPR013563">
    <property type="entry name" value="Oligopep_ABC_C"/>
</dbReference>
<gene>
    <name evidence="7" type="ORF">NGAL_HAMBI1145_56420</name>
</gene>
<dbReference type="AlphaFoldDB" id="A0A0T7G125"/>
<sequence length="355" mass="39091">MTNPLMEAVPLVEAVDVSRRFSRKLDYAEKIANLFGAGLEEKTVHAVDEVNLAVYPGEVVGLVGESGCGKSTLGRVMAGIMPASGGEVRWKGRPLTSLQGDDKRAMRLSAQMIFQDPMSTLNPRKRVLDIIGEAPKVHGIVKGREMRDYVAALAERVGLDASYLDRYPHQFSGGQRQRIGIARALAVKPKLLVCDESVAALDVSIQAQILNLFMDLRQEFGLTYLFISHDLGVVKHICDRVVVMYLGRVVESATPDELFDNPKHPYTQALIRELPSVTDRRRVFTPIKGEIPSPLHPPAGCHFHPRCPKAFDRCRVERPVLKENAAKVAGRHVSACHLNDLAAHQATNVTAEPAI</sequence>
<dbReference type="EMBL" id="CCRH01000025">
    <property type="protein sequence ID" value="CDZ40949.1"/>
    <property type="molecule type" value="Genomic_DNA"/>
</dbReference>
<reference evidence="7 8" key="1">
    <citation type="submission" date="2014-08" db="EMBL/GenBank/DDBJ databases">
        <authorList>
            <person name="Chen Y.-H."/>
        </authorList>
    </citation>
    <scope>NUCLEOTIDE SEQUENCE [LARGE SCALE GENOMIC DNA]</scope>
</reference>
<dbReference type="RefSeq" id="WP_046669428.1">
    <property type="nucleotide sequence ID" value="NZ_CCRH01000025.1"/>
</dbReference>
<evidence type="ECO:0000313" key="7">
    <source>
        <dbReference type="EMBL" id="CDZ40949.1"/>
    </source>
</evidence>
<dbReference type="InterPro" id="IPR050319">
    <property type="entry name" value="ABC_transp_ATP-bind"/>
</dbReference>
<dbReference type="PANTHER" id="PTHR43776:SF7">
    <property type="entry name" value="D,D-DIPEPTIDE TRANSPORT ATP-BINDING PROTEIN DDPF-RELATED"/>
    <property type="match status" value="1"/>
</dbReference>
<organism evidence="7 8">
    <name type="scientific">Neorhizobium galegae bv. officinalis</name>
    <dbReference type="NCBI Taxonomy" id="323656"/>
    <lineage>
        <taxon>Bacteria</taxon>
        <taxon>Pseudomonadati</taxon>
        <taxon>Pseudomonadota</taxon>
        <taxon>Alphaproteobacteria</taxon>
        <taxon>Hyphomicrobiales</taxon>
        <taxon>Rhizobiaceae</taxon>
        <taxon>Rhizobium/Agrobacterium group</taxon>
        <taxon>Neorhizobium</taxon>
    </lineage>
</organism>
<evidence type="ECO:0000256" key="3">
    <source>
        <dbReference type="ARBA" id="ARBA00022448"/>
    </source>
</evidence>
<evidence type="ECO:0000313" key="8">
    <source>
        <dbReference type="Proteomes" id="UP000046176"/>
    </source>
</evidence>
<evidence type="ECO:0000259" key="6">
    <source>
        <dbReference type="PROSITE" id="PS50893"/>
    </source>
</evidence>
<comment type="similarity">
    <text evidence="2">Belongs to the ABC transporter superfamily.</text>
</comment>
<dbReference type="PANTHER" id="PTHR43776">
    <property type="entry name" value="TRANSPORT ATP-BINDING PROTEIN"/>
    <property type="match status" value="1"/>
</dbReference>
<dbReference type="GO" id="GO:0005886">
    <property type="term" value="C:plasma membrane"/>
    <property type="evidence" value="ECO:0007669"/>
    <property type="project" value="UniProtKB-SubCell"/>
</dbReference>
<dbReference type="GO" id="GO:0055085">
    <property type="term" value="P:transmembrane transport"/>
    <property type="evidence" value="ECO:0007669"/>
    <property type="project" value="UniProtKB-ARBA"/>
</dbReference>
<evidence type="ECO:0000256" key="4">
    <source>
        <dbReference type="ARBA" id="ARBA00022741"/>
    </source>
</evidence>
<dbReference type="SUPFAM" id="SSF52540">
    <property type="entry name" value="P-loop containing nucleoside triphosphate hydrolases"/>
    <property type="match status" value="1"/>
</dbReference>
<dbReference type="PROSITE" id="PS50893">
    <property type="entry name" value="ABC_TRANSPORTER_2"/>
    <property type="match status" value="1"/>
</dbReference>
<keyword evidence="4" id="KW-0547">Nucleotide-binding</keyword>
<keyword evidence="5" id="KW-0067">ATP-binding</keyword>
<name>A0A0T7G125_NEOGA</name>
<dbReference type="InterPro" id="IPR003439">
    <property type="entry name" value="ABC_transporter-like_ATP-bd"/>
</dbReference>
<keyword evidence="3" id="KW-0813">Transport</keyword>
<dbReference type="GO" id="GO:0016887">
    <property type="term" value="F:ATP hydrolysis activity"/>
    <property type="evidence" value="ECO:0007669"/>
    <property type="project" value="InterPro"/>
</dbReference>
<dbReference type="SMART" id="SM00382">
    <property type="entry name" value="AAA"/>
    <property type="match status" value="1"/>
</dbReference>
<evidence type="ECO:0000256" key="1">
    <source>
        <dbReference type="ARBA" id="ARBA00004417"/>
    </source>
</evidence>
<dbReference type="PROSITE" id="PS00211">
    <property type="entry name" value="ABC_TRANSPORTER_1"/>
    <property type="match status" value="1"/>
</dbReference>